<proteinExistence type="predicted"/>
<accession>A0ABN3DFV6</accession>
<protein>
    <recommendedName>
        <fullName evidence="3">DUF3263 domain-containing protein</fullName>
    </recommendedName>
</protein>
<dbReference type="Proteomes" id="UP001500929">
    <property type="component" value="Unassembled WGS sequence"/>
</dbReference>
<dbReference type="EMBL" id="BAAAQY010000003">
    <property type="protein sequence ID" value="GAA2230045.1"/>
    <property type="molecule type" value="Genomic_DNA"/>
</dbReference>
<sequence length="88" mass="9650">MNTPTPPVDFVVDSSGVATVTGPRAALADRLAEAQGLTSNSFQRRILFALTWTGKHVYAGTVPADEVMRRRRRNKAARASRRLNRKAA</sequence>
<evidence type="ECO:0000313" key="1">
    <source>
        <dbReference type="EMBL" id="GAA2230045.1"/>
    </source>
</evidence>
<organism evidence="1 2">
    <name type="scientific">Herbiconiux moechotypicola</name>
    <dbReference type="NCBI Taxonomy" id="637393"/>
    <lineage>
        <taxon>Bacteria</taxon>
        <taxon>Bacillati</taxon>
        <taxon>Actinomycetota</taxon>
        <taxon>Actinomycetes</taxon>
        <taxon>Micrococcales</taxon>
        <taxon>Microbacteriaceae</taxon>
        <taxon>Herbiconiux</taxon>
    </lineage>
</organism>
<evidence type="ECO:0000313" key="2">
    <source>
        <dbReference type="Proteomes" id="UP001500929"/>
    </source>
</evidence>
<reference evidence="1 2" key="1">
    <citation type="journal article" date="2019" name="Int. J. Syst. Evol. Microbiol.">
        <title>The Global Catalogue of Microorganisms (GCM) 10K type strain sequencing project: providing services to taxonomists for standard genome sequencing and annotation.</title>
        <authorList>
            <consortium name="The Broad Institute Genomics Platform"/>
            <consortium name="The Broad Institute Genome Sequencing Center for Infectious Disease"/>
            <person name="Wu L."/>
            <person name="Ma J."/>
        </authorList>
    </citation>
    <scope>NUCLEOTIDE SEQUENCE [LARGE SCALE GENOMIC DNA]</scope>
    <source>
        <strain evidence="1 2">JCM 16117</strain>
    </source>
</reference>
<gene>
    <name evidence="1" type="ORF">GCM10009851_13470</name>
</gene>
<keyword evidence="2" id="KW-1185">Reference proteome</keyword>
<name>A0ABN3DFV6_9MICO</name>
<comment type="caution">
    <text evidence="1">The sequence shown here is derived from an EMBL/GenBank/DDBJ whole genome shotgun (WGS) entry which is preliminary data.</text>
</comment>
<evidence type="ECO:0008006" key="3">
    <source>
        <dbReference type="Google" id="ProtNLM"/>
    </source>
</evidence>
<dbReference type="RefSeq" id="WP_259478845.1">
    <property type="nucleotide sequence ID" value="NZ_BAAAQY010000003.1"/>
</dbReference>